<accession>A0ABQ0L6F4</accession>
<evidence type="ECO:0000256" key="10">
    <source>
        <dbReference type="ARBA" id="ARBA00022989"/>
    </source>
</evidence>
<comment type="similarity">
    <text evidence="2">Belongs to the SARAF family.</text>
</comment>
<feature type="region of interest" description="Disordered" evidence="14">
    <location>
        <begin position="240"/>
        <end position="309"/>
    </location>
</feature>
<evidence type="ECO:0000256" key="11">
    <source>
        <dbReference type="ARBA" id="ARBA00023065"/>
    </source>
</evidence>
<feature type="compositionally biased region" description="Low complexity" evidence="14">
    <location>
        <begin position="199"/>
        <end position="214"/>
    </location>
</feature>
<evidence type="ECO:0000256" key="13">
    <source>
        <dbReference type="ARBA" id="ARBA00031116"/>
    </source>
</evidence>
<dbReference type="Proteomes" id="UP000815677">
    <property type="component" value="Unassembled WGS sequence"/>
</dbReference>
<keyword evidence="12 15" id="KW-0472">Membrane</keyword>
<feature type="region of interest" description="Disordered" evidence="14">
    <location>
        <begin position="157"/>
        <end position="214"/>
    </location>
</feature>
<dbReference type="Pfam" id="PF06682">
    <property type="entry name" value="SARAF"/>
    <property type="match status" value="1"/>
</dbReference>
<evidence type="ECO:0000256" key="14">
    <source>
        <dbReference type="SAM" id="MobiDB-lite"/>
    </source>
</evidence>
<name>A0ABQ0L6F4_MYCCL</name>
<evidence type="ECO:0000313" key="17">
    <source>
        <dbReference type="Proteomes" id="UP000815677"/>
    </source>
</evidence>
<evidence type="ECO:0000256" key="3">
    <source>
        <dbReference type="ARBA" id="ARBA00016584"/>
    </source>
</evidence>
<dbReference type="PANTHER" id="PTHR15929:SF0">
    <property type="entry name" value="STORE-OPERATED CALCIUM ENTRY-ASSOCIATED REGULATORY FACTOR"/>
    <property type="match status" value="1"/>
</dbReference>
<keyword evidence="6 15" id="KW-0812">Transmembrane</keyword>
<evidence type="ECO:0000256" key="7">
    <source>
        <dbReference type="ARBA" id="ARBA00022729"/>
    </source>
</evidence>
<feature type="compositionally biased region" description="Polar residues" evidence="14">
    <location>
        <begin position="289"/>
        <end position="301"/>
    </location>
</feature>
<keyword evidence="5" id="KW-0109">Calcium transport</keyword>
<comment type="subcellular location">
    <subcellularLocation>
        <location evidence="1">Endoplasmic reticulum membrane</location>
        <topology evidence="1">Single-pass type I membrane protein</topology>
    </subcellularLocation>
</comment>
<dbReference type="PANTHER" id="PTHR15929">
    <property type="entry name" value="STORE-OPERATED CALCIUM ENTRY-ASSOCIATED REGULATORY FACTOR"/>
    <property type="match status" value="1"/>
</dbReference>
<dbReference type="InterPro" id="IPR009567">
    <property type="entry name" value="SARAF"/>
</dbReference>
<evidence type="ECO:0000256" key="9">
    <source>
        <dbReference type="ARBA" id="ARBA00022837"/>
    </source>
</evidence>
<evidence type="ECO:0000256" key="8">
    <source>
        <dbReference type="ARBA" id="ARBA00022824"/>
    </source>
</evidence>
<feature type="transmembrane region" description="Helical" evidence="15">
    <location>
        <begin position="129"/>
        <end position="150"/>
    </location>
</feature>
<evidence type="ECO:0000256" key="2">
    <source>
        <dbReference type="ARBA" id="ARBA00006833"/>
    </source>
</evidence>
<keyword evidence="8" id="KW-0256">Endoplasmic reticulum</keyword>
<keyword evidence="10 15" id="KW-1133">Transmembrane helix</keyword>
<feature type="compositionally biased region" description="Low complexity" evidence="14">
    <location>
        <begin position="269"/>
        <end position="285"/>
    </location>
</feature>
<keyword evidence="9" id="KW-0106">Calcium</keyword>
<feature type="compositionally biased region" description="Gly residues" evidence="14">
    <location>
        <begin position="166"/>
        <end position="185"/>
    </location>
</feature>
<keyword evidence="17" id="KW-1185">Reference proteome</keyword>
<keyword evidence="11" id="KW-0406">Ion transport</keyword>
<evidence type="ECO:0000256" key="5">
    <source>
        <dbReference type="ARBA" id="ARBA00022568"/>
    </source>
</evidence>
<protein>
    <recommendedName>
        <fullName evidence="3">Store-operated calcium entry-associated regulatory factor</fullName>
    </recommendedName>
    <alternativeName>
        <fullName evidence="13">Transmembrane protein 66</fullName>
    </alternativeName>
</protein>
<sequence>MSRVELASIRALTFYKDSLTEARRTSPIEQLTCVGKPCKLFQPDVVRCESLGGSKTDVDWKCTADLPDALRFGRVEVSCEGWSSPGDPYVLKGSCGLEYHLVQVPSKLRDSDSDNMLGHNRNSNRSDKILRHLFMVVFVAVLGYIVYSFVKSWASAQTRPGRNPRAGGGGHGWTPGPGGGGGGFPGDDDPPPPYTKPSNQNTRPQAPAAAQNQAQGWQNFRPGFWTGAALGGLATNAYNQRQQRQRERQLAEALERDRVNRGQPAFGGQRSPPRQQSSSRYSFSPVTGEGSSNLGRMRQSTGFGGSSVR</sequence>
<evidence type="ECO:0000313" key="16">
    <source>
        <dbReference type="EMBL" id="GAT46724.1"/>
    </source>
</evidence>
<evidence type="ECO:0000256" key="1">
    <source>
        <dbReference type="ARBA" id="ARBA00004115"/>
    </source>
</evidence>
<keyword evidence="4" id="KW-0813">Transport</keyword>
<dbReference type="EMBL" id="DF842749">
    <property type="protein sequence ID" value="GAT46724.1"/>
    <property type="molecule type" value="Genomic_DNA"/>
</dbReference>
<keyword evidence="7" id="KW-0732">Signal</keyword>
<feature type="compositionally biased region" description="Basic and acidic residues" evidence="14">
    <location>
        <begin position="244"/>
        <end position="260"/>
    </location>
</feature>
<evidence type="ECO:0000256" key="12">
    <source>
        <dbReference type="ARBA" id="ARBA00023136"/>
    </source>
</evidence>
<evidence type="ECO:0000256" key="4">
    <source>
        <dbReference type="ARBA" id="ARBA00022448"/>
    </source>
</evidence>
<evidence type="ECO:0000256" key="15">
    <source>
        <dbReference type="SAM" id="Phobius"/>
    </source>
</evidence>
<reference evidence="16" key="1">
    <citation type="submission" date="2014-09" db="EMBL/GenBank/DDBJ databases">
        <title>Genome sequence of the luminous mushroom Mycena chlorophos for searching fungal bioluminescence genes.</title>
        <authorList>
            <person name="Tanaka Y."/>
            <person name="Kasuga D."/>
            <person name="Oba Y."/>
            <person name="Hase S."/>
            <person name="Sato K."/>
            <person name="Oba Y."/>
            <person name="Sakakibara Y."/>
        </authorList>
    </citation>
    <scope>NUCLEOTIDE SEQUENCE</scope>
</reference>
<gene>
    <name evidence="16" type="ORF">MCHLO_04224</name>
</gene>
<proteinExistence type="inferred from homology"/>
<evidence type="ECO:0000256" key="6">
    <source>
        <dbReference type="ARBA" id="ARBA00022692"/>
    </source>
</evidence>
<organism evidence="16 17">
    <name type="scientific">Mycena chlorophos</name>
    <name type="common">Agaric fungus</name>
    <name type="synonym">Agaricus chlorophos</name>
    <dbReference type="NCBI Taxonomy" id="658473"/>
    <lineage>
        <taxon>Eukaryota</taxon>
        <taxon>Fungi</taxon>
        <taxon>Dikarya</taxon>
        <taxon>Basidiomycota</taxon>
        <taxon>Agaricomycotina</taxon>
        <taxon>Agaricomycetes</taxon>
        <taxon>Agaricomycetidae</taxon>
        <taxon>Agaricales</taxon>
        <taxon>Marasmiineae</taxon>
        <taxon>Mycenaceae</taxon>
        <taxon>Mycena</taxon>
    </lineage>
</organism>